<feature type="transmembrane region" description="Helical" evidence="7">
    <location>
        <begin position="76"/>
        <end position="96"/>
    </location>
</feature>
<dbReference type="CDD" id="cd06261">
    <property type="entry name" value="TM_PBP2"/>
    <property type="match status" value="1"/>
</dbReference>
<sequence length="301" mass="33882">MPKGKSKVDKGRYGIYFIIPYFVIFLLFSLYPIIYTFVISLQKWDGMSLNATFVGLKNYVTLIHDPVFYQSIENTLIMWICAVIPQMVFALLLAVVFNNTKKLRGKEFFRAVIYLPNLITPTAVAVLFFFLFDWQTGAVNKILLNLHIVSAPINWFLTAGTSRGIMSLISWWMWFGYSAIIFGAGLNNISAELYESASIDGATSWQSFKSITFPLLKPTLLYASITSLIGGMQTFDIPYVMTQGQGGPNNQTLTVVMYLYNTAFQNSNYGYGAAIGYGLFILILIVSILTFKFINGNVEDE</sequence>
<evidence type="ECO:0000259" key="8">
    <source>
        <dbReference type="PROSITE" id="PS50928"/>
    </source>
</evidence>
<dbReference type="InterPro" id="IPR051393">
    <property type="entry name" value="ABC_transporter_permease"/>
</dbReference>
<dbReference type="OrthoDB" id="9787541at2"/>
<evidence type="ECO:0000256" key="3">
    <source>
        <dbReference type="ARBA" id="ARBA00022475"/>
    </source>
</evidence>
<keyword evidence="3" id="KW-1003">Cell membrane</keyword>
<accession>A0A1W1X3L9</accession>
<feature type="transmembrane region" description="Helical" evidence="7">
    <location>
        <begin position="108"/>
        <end position="132"/>
    </location>
</feature>
<proteinExistence type="inferred from homology"/>
<dbReference type="InterPro" id="IPR035906">
    <property type="entry name" value="MetI-like_sf"/>
</dbReference>
<dbReference type="SUPFAM" id="SSF161098">
    <property type="entry name" value="MetI-like"/>
    <property type="match status" value="1"/>
</dbReference>
<keyword evidence="6 7" id="KW-0472">Membrane</keyword>
<evidence type="ECO:0000256" key="1">
    <source>
        <dbReference type="ARBA" id="ARBA00004651"/>
    </source>
</evidence>
<feature type="transmembrane region" description="Helical" evidence="7">
    <location>
        <begin position="169"/>
        <end position="186"/>
    </location>
</feature>
<evidence type="ECO:0000313" key="10">
    <source>
        <dbReference type="Proteomes" id="UP000192468"/>
    </source>
</evidence>
<dbReference type="Proteomes" id="UP000192468">
    <property type="component" value="Unassembled WGS sequence"/>
</dbReference>
<dbReference type="GO" id="GO:0005886">
    <property type="term" value="C:plasma membrane"/>
    <property type="evidence" value="ECO:0007669"/>
    <property type="project" value="UniProtKB-SubCell"/>
</dbReference>
<organism evidence="9 10">
    <name type="scientific">Clostridium acidisoli DSM 12555</name>
    <dbReference type="NCBI Taxonomy" id="1121291"/>
    <lineage>
        <taxon>Bacteria</taxon>
        <taxon>Bacillati</taxon>
        <taxon>Bacillota</taxon>
        <taxon>Clostridia</taxon>
        <taxon>Eubacteriales</taxon>
        <taxon>Clostridiaceae</taxon>
        <taxon>Clostridium</taxon>
    </lineage>
</organism>
<dbReference type="PANTHER" id="PTHR30193:SF37">
    <property type="entry name" value="INNER MEMBRANE ABC TRANSPORTER PERMEASE PROTEIN YCJO"/>
    <property type="match status" value="1"/>
</dbReference>
<comment type="similarity">
    <text evidence="7">Belongs to the binding-protein-dependent transport system permease family.</text>
</comment>
<evidence type="ECO:0000256" key="6">
    <source>
        <dbReference type="ARBA" id="ARBA00023136"/>
    </source>
</evidence>
<evidence type="ECO:0000256" key="5">
    <source>
        <dbReference type="ARBA" id="ARBA00022989"/>
    </source>
</evidence>
<evidence type="ECO:0000256" key="7">
    <source>
        <dbReference type="RuleBase" id="RU363032"/>
    </source>
</evidence>
<feature type="transmembrane region" description="Helical" evidence="7">
    <location>
        <begin position="13"/>
        <end position="38"/>
    </location>
</feature>
<gene>
    <name evidence="9" type="ORF">SAMN02745134_00589</name>
</gene>
<comment type="subcellular location">
    <subcellularLocation>
        <location evidence="1 7">Cell membrane</location>
        <topology evidence="1 7">Multi-pass membrane protein</topology>
    </subcellularLocation>
</comment>
<dbReference type="RefSeq" id="WP_084113773.1">
    <property type="nucleotide sequence ID" value="NZ_FWXH01000002.1"/>
</dbReference>
<dbReference type="GO" id="GO:0055085">
    <property type="term" value="P:transmembrane transport"/>
    <property type="evidence" value="ECO:0007669"/>
    <property type="project" value="InterPro"/>
</dbReference>
<keyword evidence="2 7" id="KW-0813">Transport</keyword>
<dbReference type="EMBL" id="FWXH01000002">
    <property type="protein sequence ID" value="SMC18505.1"/>
    <property type="molecule type" value="Genomic_DNA"/>
</dbReference>
<evidence type="ECO:0000256" key="4">
    <source>
        <dbReference type="ARBA" id="ARBA00022692"/>
    </source>
</evidence>
<feature type="transmembrane region" description="Helical" evidence="7">
    <location>
        <begin position="269"/>
        <end position="291"/>
    </location>
</feature>
<dbReference type="InterPro" id="IPR000515">
    <property type="entry name" value="MetI-like"/>
</dbReference>
<dbReference type="PROSITE" id="PS50928">
    <property type="entry name" value="ABC_TM1"/>
    <property type="match status" value="1"/>
</dbReference>
<name>A0A1W1X3L9_9CLOT</name>
<keyword evidence="4 7" id="KW-0812">Transmembrane</keyword>
<dbReference type="STRING" id="1121291.SAMN02745134_00589"/>
<evidence type="ECO:0000313" key="9">
    <source>
        <dbReference type="EMBL" id="SMC18505.1"/>
    </source>
</evidence>
<dbReference type="PANTHER" id="PTHR30193">
    <property type="entry name" value="ABC TRANSPORTER PERMEASE PROTEIN"/>
    <property type="match status" value="1"/>
</dbReference>
<dbReference type="Gene3D" id="1.10.3720.10">
    <property type="entry name" value="MetI-like"/>
    <property type="match status" value="1"/>
</dbReference>
<protein>
    <submittedName>
        <fullName evidence="9">Multiple sugar transport system permease protein</fullName>
    </submittedName>
</protein>
<dbReference type="Pfam" id="PF00528">
    <property type="entry name" value="BPD_transp_1"/>
    <property type="match status" value="1"/>
</dbReference>
<keyword evidence="10" id="KW-1185">Reference proteome</keyword>
<feature type="domain" description="ABC transmembrane type-1" evidence="8">
    <location>
        <begin position="72"/>
        <end position="290"/>
    </location>
</feature>
<keyword evidence="9" id="KW-0762">Sugar transport</keyword>
<dbReference type="AlphaFoldDB" id="A0A1W1X3L9"/>
<evidence type="ECO:0000256" key="2">
    <source>
        <dbReference type="ARBA" id="ARBA00022448"/>
    </source>
</evidence>
<reference evidence="9 10" key="1">
    <citation type="submission" date="2017-04" db="EMBL/GenBank/DDBJ databases">
        <authorList>
            <person name="Afonso C.L."/>
            <person name="Miller P.J."/>
            <person name="Scott M.A."/>
            <person name="Spackman E."/>
            <person name="Goraichik I."/>
            <person name="Dimitrov K.M."/>
            <person name="Suarez D.L."/>
            <person name="Swayne D.E."/>
        </authorList>
    </citation>
    <scope>NUCLEOTIDE SEQUENCE [LARGE SCALE GENOMIC DNA]</scope>
    <source>
        <strain evidence="9 10">DSM 12555</strain>
    </source>
</reference>
<keyword evidence="5 7" id="KW-1133">Transmembrane helix</keyword>